<accession>A0ABQ5DG96</accession>
<gene>
    <name evidence="3" type="ORF">Tco_0937887</name>
</gene>
<feature type="compositionally biased region" description="Basic and acidic residues" evidence="1">
    <location>
        <begin position="231"/>
        <end position="241"/>
    </location>
</feature>
<organism evidence="3 4">
    <name type="scientific">Tanacetum coccineum</name>
    <dbReference type="NCBI Taxonomy" id="301880"/>
    <lineage>
        <taxon>Eukaryota</taxon>
        <taxon>Viridiplantae</taxon>
        <taxon>Streptophyta</taxon>
        <taxon>Embryophyta</taxon>
        <taxon>Tracheophyta</taxon>
        <taxon>Spermatophyta</taxon>
        <taxon>Magnoliopsida</taxon>
        <taxon>eudicotyledons</taxon>
        <taxon>Gunneridae</taxon>
        <taxon>Pentapetalae</taxon>
        <taxon>asterids</taxon>
        <taxon>campanulids</taxon>
        <taxon>Asterales</taxon>
        <taxon>Asteraceae</taxon>
        <taxon>Asteroideae</taxon>
        <taxon>Anthemideae</taxon>
        <taxon>Anthemidinae</taxon>
        <taxon>Tanacetum</taxon>
    </lineage>
</organism>
<feature type="compositionally biased region" description="Basic residues" evidence="1">
    <location>
        <begin position="212"/>
        <end position="225"/>
    </location>
</feature>
<evidence type="ECO:0000313" key="3">
    <source>
        <dbReference type="EMBL" id="GJT38022.1"/>
    </source>
</evidence>
<keyword evidence="2" id="KW-0732">Signal</keyword>
<dbReference type="Proteomes" id="UP001151760">
    <property type="component" value="Unassembled WGS sequence"/>
</dbReference>
<evidence type="ECO:0000256" key="1">
    <source>
        <dbReference type="SAM" id="MobiDB-lite"/>
    </source>
</evidence>
<name>A0ABQ5DG96_9ASTR</name>
<feature type="signal peptide" evidence="2">
    <location>
        <begin position="1"/>
        <end position="20"/>
    </location>
</feature>
<reference evidence="3" key="1">
    <citation type="journal article" date="2022" name="Int. J. Mol. Sci.">
        <title>Draft Genome of Tanacetum Coccineum: Genomic Comparison of Closely Related Tanacetum-Family Plants.</title>
        <authorList>
            <person name="Yamashiro T."/>
            <person name="Shiraishi A."/>
            <person name="Nakayama K."/>
            <person name="Satake H."/>
        </authorList>
    </citation>
    <scope>NUCLEOTIDE SEQUENCE</scope>
</reference>
<keyword evidence="4" id="KW-1185">Reference proteome</keyword>
<proteinExistence type="predicted"/>
<feature type="chain" id="PRO_5046182189" description="SWIM-type domain-containing protein" evidence="2">
    <location>
        <begin position="21"/>
        <end position="241"/>
    </location>
</feature>
<reference evidence="3" key="2">
    <citation type="submission" date="2022-01" db="EMBL/GenBank/DDBJ databases">
        <authorList>
            <person name="Yamashiro T."/>
            <person name="Shiraishi A."/>
            <person name="Satake H."/>
            <person name="Nakayama K."/>
        </authorList>
    </citation>
    <scope>NUCLEOTIDE SEQUENCE</scope>
</reference>
<evidence type="ECO:0008006" key="5">
    <source>
        <dbReference type="Google" id="ProtNLM"/>
    </source>
</evidence>
<sequence>MCGTWSWVFILQHNLTLTLSWDLEDSMIDSFALEMLSELDLDAEFFSLFERNWMEFELFYSGKKDAIEDIKDTWLPWKDKFASAGLKSTCILVIVLPRELKVLMLNSSCTVTRCTSHFMATMGLPCTHKIVGCLGMTIPLDIVHPHWRIDTLSLNKEVDSSSEGNNNFSVLLDELCSKYQTWPLSKQELVTSMIAKLVNESDIYFEPVIQRPKGRPPKAKKKKGKTSTSRDPSKFKLVDSS</sequence>
<dbReference type="EMBL" id="BQNB010015270">
    <property type="protein sequence ID" value="GJT38022.1"/>
    <property type="molecule type" value="Genomic_DNA"/>
</dbReference>
<evidence type="ECO:0000313" key="4">
    <source>
        <dbReference type="Proteomes" id="UP001151760"/>
    </source>
</evidence>
<evidence type="ECO:0000256" key="2">
    <source>
        <dbReference type="SAM" id="SignalP"/>
    </source>
</evidence>
<comment type="caution">
    <text evidence="3">The sequence shown here is derived from an EMBL/GenBank/DDBJ whole genome shotgun (WGS) entry which is preliminary data.</text>
</comment>
<protein>
    <recommendedName>
        <fullName evidence="5">SWIM-type domain-containing protein</fullName>
    </recommendedName>
</protein>
<feature type="region of interest" description="Disordered" evidence="1">
    <location>
        <begin position="208"/>
        <end position="241"/>
    </location>
</feature>